<organism evidence="16 17">
    <name type="scientific">Brassicogethes aeneus</name>
    <name type="common">Rape pollen beetle</name>
    <name type="synonym">Meligethes aeneus</name>
    <dbReference type="NCBI Taxonomy" id="1431903"/>
    <lineage>
        <taxon>Eukaryota</taxon>
        <taxon>Metazoa</taxon>
        <taxon>Ecdysozoa</taxon>
        <taxon>Arthropoda</taxon>
        <taxon>Hexapoda</taxon>
        <taxon>Insecta</taxon>
        <taxon>Pterygota</taxon>
        <taxon>Neoptera</taxon>
        <taxon>Endopterygota</taxon>
        <taxon>Coleoptera</taxon>
        <taxon>Polyphaga</taxon>
        <taxon>Cucujiformia</taxon>
        <taxon>Nitidulidae</taxon>
        <taxon>Meligethinae</taxon>
        <taxon>Brassicogethes</taxon>
    </lineage>
</organism>
<keyword evidence="6 14" id="KW-0349">Heme</keyword>
<evidence type="ECO:0000256" key="8">
    <source>
        <dbReference type="ARBA" id="ARBA00022824"/>
    </source>
</evidence>
<dbReference type="InterPro" id="IPR017972">
    <property type="entry name" value="Cyt_P450_CS"/>
</dbReference>
<dbReference type="PANTHER" id="PTHR24291">
    <property type="entry name" value="CYTOCHROME P450 FAMILY 4"/>
    <property type="match status" value="1"/>
</dbReference>
<dbReference type="PANTHER" id="PTHR24291:SF189">
    <property type="entry name" value="CYTOCHROME P450 4C3-RELATED"/>
    <property type="match status" value="1"/>
</dbReference>
<keyword evidence="9" id="KW-0492">Microsome</keyword>
<feature type="binding site" description="axial binding residue" evidence="14">
    <location>
        <position position="451"/>
    </location>
    <ligand>
        <name>heme</name>
        <dbReference type="ChEBI" id="CHEBI:30413"/>
    </ligand>
    <ligandPart>
        <name>Fe</name>
        <dbReference type="ChEBI" id="CHEBI:18248"/>
    </ligandPart>
</feature>
<evidence type="ECO:0000256" key="11">
    <source>
        <dbReference type="ARBA" id="ARBA00023004"/>
    </source>
</evidence>
<keyword evidence="10 15" id="KW-0560">Oxidoreductase</keyword>
<dbReference type="GO" id="GO:0005789">
    <property type="term" value="C:endoplasmic reticulum membrane"/>
    <property type="evidence" value="ECO:0007669"/>
    <property type="project" value="UniProtKB-SubCell"/>
</dbReference>
<comment type="function">
    <text evidence="2">May be involved in the metabolism of insect hormones and in the breakdown of synthetic insecticides.</text>
</comment>
<name>A0A9P0FFX9_BRAAE</name>
<dbReference type="Pfam" id="PF00067">
    <property type="entry name" value="p450"/>
    <property type="match status" value="1"/>
</dbReference>
<evidence type="ECO:0000256" key="14">
    <source>
        <dbReference type="PIRSR" id="PIRSR602401-1"/>
    </source>
</evidence>
<evidence type="ECO:0000256" key="2">
    <source>
        <dbReference type="ARBA" id="ARBA00003690"/>
    </source>
</evidence>
<dbReference type="OrthoDB" id="1470350at2759"/>
<evidence type="ECO:0000256" key="10">
    <source>
        <dbReference type="ARBA" id="ARBA00023002"/>
    </source>
</evidence>
<evidence type="ECO:0000256" key="3">
    <source>
        <dbReference type="ARBA" id="ARBA00004174"/>
    </source>
</evidence>
<dbReference type="Gene3D" id="1.10.630.10">
    <property type="entry name" value="Cytochrome P450"/>
    <property type="match status" value="1"/>
</dbReference>
<dbReference type="InterPro" id="IPR036396">
    <property type="entry name" value="Cyt_P450_sf"/>
</dbReference>
<evidence type="ECO:0000256" key="15">
    <source>
        <dbReference type="RuleBase" id="RU000461"/>
    </source>
</evidence>
<evidence type="ECO:0000256" key="13">
    <source>
        <dbReference type="ARBA" id="ARBA00023136"/>
    </source>
</evidence>
<dbReference type="GO" id="GO:0016705">
    <property type="term" value="F:oxidoreductase activity, acting on paired donors, with incorporation or reduction of molecular oxygen"/>
    <property type="evidence" value="ECO:0007669"/>
    <property type="project" value="InterPro"/>
</dbReference>
<keyword evidence="13" id="KW-0472">Membrane</keyword>
<protein>
    <recommendedName>
        <fullName evidence="18">Cytochrome P450</fullName>
    </recommendedName>
</protein>
<evidence type="ECO:0000256" key="5">
    <source>
        <dbReference type="ARBA" id="ARBA00010617"/>
    </source>
</evidence>
<dbReference type="CDD" id="cd20628">
    <property type="entry name" value="CYP4"/>
    <property type="match status" value="1"/>
</dbReference>
<dbReference type="Proteomes" id="UP001154078">
    <property type="component" value="Chromosome 4"/>
</dbReference>
<accession>A0A9P0FFX9</accession>
<sequence>MLFALILAFISLFLAVIYIYQIWKKFNDFRETINKIPGPKTVPIVGNVLQFLGPQEVIFKKIRKLFKEYEKEKILRTWVGHMGMVNIFSPEDVELLIASSKNNTKSDIYNLLHCWLGTGLLTSEGSKWKNRRKILTPSFHFNILQEFLPVFMEQTDVLIDTFKRETDKNIDVVPYITQFTLHSICETAMGISLLETENQEEYKRAVYKMGEFVVYRLTRPWFFFDVGYAFTSGFWKQKSTATYLHNFSSSVIEQRKNKLMERALKNIIPNGKQSYATRKKLAMLDILISAKLQGEPLDDEGIREEVDTFMFEGHDTTSMAICFKLMLIANNKDAQDKLHEEIETIFGTSDRGITFEDLPELKYLERCIKESLRLYPSVPMISRITNGDIETKDGYRIPAQTCVNVHIYDLHRNPDYFEDPEKFDPDRFLPERAQKRHPFVYIPFSAGPRNCIGQKFAVMELKTVLIGILRNFYLEPIDTPDTLELMTDLVLRPKRGIKIKFVEKNKTSI</sequence>
<evidence type="ECO:0008006" key="18">
    <source>
        <dbReference type="Google" id="ProtNLM"/>
    </source>
</evidence>
<keyword evidence="11 14" id="KW-0408">Iron</keyword>
<evidence type="ECO:0000256" key="1">
    <source>
        <dbReference type="ARBA" id="ARBA00001971"/>
    </source>
</evidence>
<evidence type="ECO:0000313" key="16">
    <source>
        <dbReference type="EMBL" id="CAH0554677.1"/>
    </source>
</evidence>
<dbReference type="SUPFAM" id="SSF48264">
    <property type="entry name" value="Cytochrome P450"/>
    <property type="match status" value="1"/>
</dbReference>
<dbReference type="InterPro" id="IPR002401">
    <property type="entry name" value="Cyt_P450_E_grp-I"/>
</dbReference>
<evidence type="ECO:0000256" key="12">
    <source>
        <dbReference type="ARBA" id="ARBA00023033"/>
    </source>
</evidence>
<dbReference type="EMBL" id="OV121135">
    <property type="protein sequence ID" value="CAH0554677.1"/>
    <property type="molecule type" value="Genomic_DNA"/>
</dbReference>
<dbReference type="PROSITE" id="PS00086">
    <property type="entry name" value="CYTOCHROME_P450"/>
    <property type="match status" value="1"/>
</dbReference>
<comment type="subcellular location">
    <subcellularLocation>
        <location evidence="4">Endoplasmic reticulum membrane</location>
        <topology evidence="4">Peripheral membrane protein</topology>
    </subcellularLocation>
    <subcellularLocation>
        <location evidence="3">Microsome membrane</location>
        <topology evidence="3">Peripheral membrane protein</topology>
    </subcellularLocation>
</comment>
<dbReference type="GO" id="GO:0004497">
    <property type="term" value="F:monooxygenase activity"/>
    <property type="evidence" value="ECO:0007669"/>
    <property type="project" value="UniProtKB-KW"/>
</dbReference>
<evidence type="ECO:0000256" key="9">
    <source>
        <dbReference type="ARBA" id="ARBA00022848"/>
    </source>
</evidence>
<proteinExistence type="inferred from homology"/>
<dbReference type="InterPro" id="IPR001128">
    <property type="entry name" value="Cyt_P450"/>
</dbReference>
<keyword evidence="8" id="KW-0256">Endoplasmic reticulum</keyword>
<dbReference type="GO" id="GO:0005506">
    <property type="term" value="F:iron ion binding"/>
    <property type="evidence" value="ECO:0007669"/>
    <property type="project" value="InterPro"/>
</dbReference>
<comment type="cofactor">
    <cofactor evidence="1 14">
        <name>heme</name>
        <dbReference type="ChEBI" id="CHEBI:30413"/>
    </cofactor>
</comment>
<gene>
    <name evidence="16" type="ORF">MELIAE_LOCUS6216</name>
</gene>
<dbReference type="InterPro" id="IPR050196">
    <property type="entry name" value="Cytochrome_P450_Monoox"/>
</dbReference>
<dbReference type="AlphaFoldDB" id="A0A9P0FFX9"/>
<evidence type="ECO:0000256" key="6">
    <source>
        <dbReference type="ARBA" id="ARBA00022617"/>
    </source>
</evidence>
<dbReference type="GO" id="GO:0020037">
    <property type="term" value="F:heme binding"/>
    <property type="evidence" value="ECO:0007669"/>
    <property type="project" value="InterPro"/>
</dbReference>
<comment type="similarity">
    <text evidence="5 15">Belongs to the cytochrome P450 family.</text>
</comment>
<dbReference type="PRINTS" id="PR00463">
    <property type="entry name" value="EP450I"/>
</dbReference>
<evidence type="ECO:0000256" key="4">
    <source>
        <dbReference type="ARBA" id="ARBA00004406"/>
    </source>
</evidence>
<keyword evidence="17" id="KW-1185">Reference proteome</keyword>
<evidence type="ECO:0000256" key="7">
    <source>
        <dbReference type="ARBA" id="ARBA00022723"/>
    </source>
</evidence>
<dbReference type="PRINTS" id="PR00385">
    <property type="entry name" value="P450"/>
</dbReference>
<keyword evidence="7 14" id="KW-0479">Metal-binding</keyword>
<keyword evidence="12 15" id="KW-0503">Monooxygenase</keyword>
<reference evidence="16" key="1">
    <citation type="submission" date="2021-12" db="EMBL/GenBank/DDBJ databases">
        <authorList>
            <person name="King R."/>
        </authorList>
    </citation>
    <scope>NUCLEOTIDE SEQUENCE</scope>
</reference>
<evidence type="ECO:0000313" key="17">
    <source>
        <dbReference type="Proteomes" id="UP001154078"/>
    </source>
</evidence>